<name>A0A096BPI8_9BACT</name>
<evidence type="ECO:0000259" key="1">
    <source>
        <dbReference type="Pfam" id="PF14905"/>
    </source>
</evidence>
<dbReference type="EMBL" id="JRNR01000215">
    <property type="protein sequence ID" value="KGF44577.1"/>
    <property type="molecule type" value="Genomic_DNA"/>
</dbReference>
<dbReference type="Proteomes" id="UP000029538">
    <property type="component" value="Unassembled WGS sequence"/>
</dbReference>
<comment type="caution">
    <text evidence="2">The sequence shown here is derived from an EMBL/GenBank/DDBJ whole genome shotgun (WGS) entry which is preliminary data.</text>
</comment>
<dbReference type="InterPro" id="IPR008969">
    <property type="entry name" value="CarboxyPept-like_regulatory"/>
</dbReference>
<evidence type="ECO:0000313" key="2">
    <source>
        <dbReference type="EMBL" id="KGF44577.1"/>
    </source>
</evidence>
<protein>
    <recommendedName>
        <fullName evidence="1">Outer membrane protein beta-barrel domain-containing protein</fullName>
    </recommendedName>
</protein>
<dbReference type="SUPFAM" id="SSF49464">
    <property type="entry name" value="Carboxypeptidase regulatory domain-like"/>
    <property type="match status" value="1"/>
</dbReference>
<organism evidence="2 3">
    <name type="scientific">Prevotella disiens DNF00882</name>
    <dbReference type="NCBI Taxonomy" id="1401075"/>
    <lineage>
        <taxon>Bacteria</taxon>
        <taxon>Pseudomonadati</taxon>
        <taxon>Bacteroidota</taxon>
        <taxon>Bacteroidia</taxon>
        <taxon>Bacteroidales</taxon>
        <taxon>Prevotellaceae</taxon>
        <taxon>Prevotella</taxon>
    </lineage>
</organism>
<reference evidence="2 3" key="1">
    <citation type="submission" date="2014-07" db="EMBL/GenBank/DDBJ databases">
        <authorList>
            <person name="McCorrison J."/>
            <person name="Sanka R."/>
            <person name="Torralba M."/>
            <person name="Gillis M."/>
            <person name="Haft D.H."/>
            <person name="Methe B."/>
            <person name="Sutton G."/>
            <person name="Nelson K.E."/>
        </authorList>
    </citation>
    <scope>NUCLEOTIDE SEQUENCE [LARGE SCALE GENOMIC DNA]</scope>
    <source>
        <strain evidence="2 3">DNF00882</strain>
    </source>
</reference>
<accession>A0A096BPI8</accession>
<feature type="domain" description="Outer membrane protein beta-barrel" evidence="1">
    <location>
        <begin position="363"/>
        <end position="739"/>
    </location>
</feature>
<dbReference type="AlphaFoldDB" id="A0A096BPI8"/>
<dbReference type="Pfam" id="PF14905">
    <property type="entry name" value="OMP_b-brl_3"/>
    <property type="match status" value="1"/>
</dbReference>
<evidence type="ECO:0000313" key="3">
    <source>
        <dbReference type="Proteomes" id="UP000029538"/>
    </source>
</evidence>
<dbReference type="InterPro" id="IPR041700">
    <property type="entry name" value="OMP_b-brl_3"/>
</dbReference>
<dbReference type="SUPFAM" id="SSF56935">
    <property type="entry name" value="Porins"/>
    <property type="match status" value="1"/>
</dbReference>
<dbReference type="Pfam" id="PF13715">
    <property type="entry name" value="CarbopepD_reg_2"/>
    <property type="match status" value="1"/>
</dbReference>
<gene>
    <name evidence="2" type="ORF">HMPREF0654_12610</name>
</gene>
<proteinExistence type="predicted"/>
<dbReference type="RefSeq" id="WP_036885284.1">
    <property type="nucleotide sequence ID" value="NZ_JRNR01000215.1"/>
</dbReference>
<sequence length="761" mass="86111">MYKNIVFLIVFVACSTCLKGQSINGKVMESDSISIPCATVSLLQANDSTYITGAMSNEDGTFSFETAPANKLVRISYVGYKTLILPATDKMVITLQPSEQSLKEVTVTAVRPTFKMKQGVFVSNIQGTVFSKLGKATDVLQQLPMMSSSGISVLGRGTPLVYINNKLMHGWSELERIPSDMIKEIKIDMNPGAKYGSTVRAVLFITTVKPVGEGFGSTLTMKESVSSCWNTDGWLDLNYRRNRLDVFVSSSFSTFSNSHYKRQDVYDFQYKGRNINAAYAGDGYNSSKNGFVSVGFNDQLTGNQSLGATYTFTRLFAGNSDQNYHNHVRQGDIHTEFNTSSHHFSQSGNHNVSIYYENKFSDKLALNVDGTYAHNDANGKQTITDIQADGRSTLIPVTEARSDLGALKTVFTSSVGDAKLEYGFETTYTRFRQKYNIENRDYSGVLKTNDNESKQSAANVFMNYSRSFGKLYTQLGLKYEFANYDYYAGGKLFDESSRTYHRILPSVSFSYELNRLSLMLSYNIYTNSPSYSQLDEGLQYISNFRYNKGNSQLKPTYNHEVSFNASYRDIQFMCNYTYGKDAMITWFDVMEQIPAVLSRDVNHSYSGMYASLSYAPTFFKVWKPSWNLWTNKQWLTYNGLSYNRPQFGLQWKILLVLPKNWFVVVNVNGTLRGNSDTYMSQSSVRTDMAVQKNMKNWWIKLSALNMFNAKEKGYSKYAGIYTSHYVDYRQPTISLTISYSFNPAESKYKGKTAGQGELNRL</sequence>